<accession>A0A3N4L6Z8</accession>
<keyword evidence="2" id="KW-1185">Reference proteome</keyword>
<protein>
    <submittedName>
        <fullName evidence="1">Uncharacterized protein</fullName>
    </submittedName>
</protein>
<dbReference type="InParanoid" id="A0A3N4L6Z8"/>
<organism evidence="1 2">
    <name type="scientific">Terfezia boudieri ATCC MYA-4762</name>
    <dbReference type="NCBI Taxonomy" id="1051890"/>
    <lineage>
        <taxon>Eukaryota</taxon>
        <taxon>Fungi</taxon>
        <taxon>Dikarya</taxon>
        <taxon>Ascomycota</taxon>
        <taxon>Pezizomycotina</taxon>
        <taxon>Pezizomycetes</taxon>
        <taxon>Pezizales</taxon>
        <taxon>Pezizaceae</taxon>
        <taxon>Terfezia</taxon>
    </lineage>
</organism>
<evidence type="ECO:0000313" key="1">
    <source>
        <dbReference type="EMBL" id="RPB18674.1"/>
    </source>
</evidence>
<dbReference type="AlphaFoldDB" id="A0A3N4L6Z8"/>
<sequence length="124" mass="13948">MPTRLPKPKDIIIKEVKDFDGSPSGLPLFDTQVYNALKRIDIPVYFCGSVVGNEDDGFRYVPAGTVEAKPNYKLVQQFDPTVDAQQAELELESYRWESPRKKAFGAVPFRGHVNWLCTRAGKTA</sequence>
<dbReference type="EMBL" id="ML121615">
    <property type="protein sequence ID" value="RPB18674.1"/>
    <property type="molecule type" value="Genomic_DNA"/>
</dbReference>
<evidence type="ECO:0000313" key="2">
    <source>
        <dbReference type="Proteomes" id="UP000267821"/>
    </source>
</evidence>
<proteinExistence type="predicted"/>
<reference evidence="1 2" key="1">
    <citation type="journal article" date="2018" name="Nat. Ecol. Evol.">
        <title>Pezizomycetes genomes reveal the molecular basis of ectomycorrhizal truffle lifestyle.</title>
        <authorList>
            <person name="Murat C."/>
            <person name="Payen T."/>
            <person name="Noel B."/>
            <person name="Kuo A."/>
            <person name="Morin E."/>
            <person name="Chen J."/>
            <person name="Kohler A."/>
            <person name="Krizsan K."/>
            <person name="Balestrini R."/>
            <person name="Da Silva C."/>
            <person name="Montanini B."/>
            <person name="Hainaut M."/>
            <person name="Levati E."/>
            <person name="Barry K.W."/>
            <person name="Belfiori B."/>
            <person name="Cichocki N."/>
            <person name="Clum A."/>
            <person name="Dockter R.B."/>
            <person name="Fauchery L."/>
            <person name="Guy J."/>
            <person name="Iotti M."/>
            <person name="Le Tacon F."/>
            <person name="Lindquist E.A."/>
            <person name="Lipzen A."/>
            <person name="Malagnac F."/>
            <person name="Mello A."/>
            <person name="Molinier V."/>
            <person name="Miyauchi S."/>
            <person name="Poulain J."/>
            <person name="Riccioni C."/>
            <person name="Rubini A."/>
            <person name="Sitrit Y."/>
            <person name="Splivallo R."/>
            <person name="Traeger S."/>
            <person name="Wang M."/>
            <person name="Zifcakova L."/>
            <person name="Wipf D."/>
            <person name="Zambonelli A."/>
            <person name="Paolocci F."/>
            <person name="Nowrousian M."/>
            <person name="Ottonello S."/>
            <person name="Baldrian P."/>
            <person name="Spatafora J.W."/>
            <person name="Henrissat B."/>
            <person name="Nagy L.G."/>
            <person name="Aury J.M."/>
            <person name="Wincker P."/>
            <person name="Grigoriev I.V."/>
            <person name="Bonfante P."/>
            <person name="Martin F.M."/>
        </authorList>
    </citation>
    <scope>NUCLEOTIDE SEQUENCE [LARGE SCALE GENOMIC DNA]</scope>
    <source>
        <strain evidence="1 2">ATCC MYA-4762</strain>
    </source>
</reference>
<dbReference type="OrthoDB" id="5425140at2759"/>
<gene>
    <name evidence="1" type="ORF">L211DRAFT_853890</name>
</gene>
<name>A0A3N4L6Z8_9PEZI</name>
<dbReference type="Proteomes" id="UP000267821">
    <property type="component" value="Unassembled WGS sequence"/>
</dbReference>